<accession>A0A850QFI4</accession>
<dbReference type="RefSeq" id="WP_177159210.1">
    <property type="nucleotide sequence ID" value="NZ_JABCJE010000023.1"/>
</dbReference>
<sequence length="172" mass="18466">MRALWTIALAALAGPLAAHPHTSVDQQVHIAIGPEQAKVAIRIVPSAADGDVTRAVLDLDGNGVIDPAEADVFRNTVIGALSVTWSETAIVPINADIRIAPLEDLAAGLGTIELTADFPINTPLRSLEIEMLYDGLGAEWFIQPFFFDGVFADNPPRITRFDDTNRIELDAV</sequence>
<dbReference type="Proteomes" id="UP000592216">
    <property type="component" value="Unassembled WGS sequence"/>
</dbReference>
<feature type="chain" id="PRO_5032913975" description="DUF1007 family protein" evidence="1">
    <location>
        <begin position="19"/>
        <end position="172"/>
    </location>
</feature>
<comment type="caution">
    <text evidence="2">The sequence shown here is derived from an EMBL/GenBank/DDBJ whole genome shotgun (WGS) entry which is preliminary data.</text>
</comment>
<proteinExistence type="predicted"/>
<dbReference type="EMBL" id="JABCJE010000023">
    <property type="protein sequence ID" value="NVO25698.1"/>
    <property type="molecule type" value="Genomic_DNA"/>
</dbReference>
<reference evidence="2 3" key="1">
    <citation type="submission" date="2020-04" db="EMBL/GenBank/DDBJ databases">
        <title>Donghicola sp., a member of the Rhodobacteraceae family isolated from mangrove forest in Thailand.</title>
        <authorList>
            <person name="Charoenyingcharoen P."/>
            <person name="Yukphan P."/>
        </authorList>
    </citation>
    <scope>NUCLEOTIDE SEQUENCE [LARGE SCALE GENOMIC DNA]</scope>
    <source>
        <strain evidence="2 3">B5-SW-15</strain>
    </source>
</reference>
<organism evidence="2 3">
    <name type="scientific">Donghicola mangrovi</name>
    <dbReference type="NCBI Taxonomy" id="2729614"/>
    <lineage>
        <taxon>Bacteria</taxon>
        <taxon>Pseudomonadati</taxon>
        <taxon>Pseudomonadota</taxon>
        <taxon>Alphaproteobacteria</taxon>
        <taxon>Rhodobacterales</taxon>
        <taxon>Roseobacteraceae</taxon>
        <taxon>Donghicola</taxon>
    </lineage>
</organism>
<protein>
    <recommendedName>
        <fullName evidence="4">DUF1007 family protein</fullName>
    </recommendedName>
</protein>
<keyword evidence="1" id="KW-0732">Signal</keyword>
<evidence type="ECO:0000256" key="1">
    <source>
        <dbReference type="SAM" id="SignalP"/>
    </source>
</evidence>
<feature type="signal peptide" evidence="1">
    <location>
        <begin position="1"/>
        <end position="18"/>
    </location>
</feature>
<evidence type="ECO:0000313" key="2">
    <source>
        <dbReference type="EMBL" id="NVO25698.1"/>
    </source>
</evidence>
<evidence type="ECO:0000313" key="3">
    <source>
        <dbReference type="Proteomes" id="UP000592216"/>
    </source>
</evidence>
<gene>
    <name evidence="2" type="ORF">HJ536_20300</name>
</gene>
<evidence type="ECO:0008006" key="4">
    <source>
        <dbReference type="Google" id="ProtNLM"/>
    </source>
</evidence>
<dbReference type="AlphaFoldDB" id="A0A850QFI4"/>
<name>A0A850QFI4_9RHOB</name>